<accession>A0AAD4LE94</accession>
<feature type="compositionally biased region" description="Low complexity" evidence="1">
    <location>
        <begin position="64"/>
        <end position="88"/>
    </location>
</feature>
<dbReference type="AlphaFoldDB" id="A0AAD4LE94"/>
<keyword evidence="2" id="KW-0472">Membrane</keyword>
<dbReference type="Proteomes" id="UP001201163">
    <property type="component" value="Unassembled WGS sequence"/>
</dbReference>
<feature type="region of interest" description="Disordered" evidence="1">
    <location>
        <begin position="1"/>
        <end position="88"/>
    </location>
</feature>
<comment type="caution">
    <text evidence="3">The sequence shown here is derived from an EMBL/GenBank/DDBJ whole genome shotgun (WGS) entry which is preliminary data.</text>
</comment>
<dbReference type="EMBL" id="JAKELL010000031">
    <property type="protein sequence ID" value="KAH8990308.1"/>
    <property type="molecule type" value="Genomic_DNA"/>
</dbReference>
<feature type="compositionally biased region" description="Low complexity" evidence="1">
    <location>
        <begin position="28"/>
        <end position="51"/>
    </location>
</feature>
<evidence type="ECO:0000313" key="3">
    <source>
        <dbReference type="EMBL" id="KAH8990308.1"/>
    </source>
</evidence>
<feature type="compositionally biased region" description="Basic and acidic residues" evidence="1">
    <location>
        <begin position="151"/>
        <end position="160"/>
    </location>
</feature>
<feature type="compositionally biased region" description="Polar residues" evidence="1">
    <location>
        <begin position="325"/>
        <end position="344"/>
    </location>
</feature>
<keyword evidence="2" id="KW-0812">Transmembrane</keyword>
<feature type="transmembrane region" description="Helical" evidence="2">
    <location>
        <begin position="95"/>
        <end position="118"/>
    </location>
</feature>
<gene>
    <name evidence="3" type="ORF">EDB92DRAFT_785671</name>
</gene>
<protein>
    <submittedName>
        <fullName evidence="3">Uncharacterized protein</fullName>
    </submittedName>
</protein>
<evidence type="ECO:0000256" key="1">
    <source>
        <dbReference type="SAM" id="MobiDB-lite"/>
    </source>
</evidence>
<proteinExistence type="predicted"/>
<name>A0AAD4LE94_9AGAM</name>
<sequence length="426" mass="44699">MQYAHNPPNKRQLNGVPVAPSADGVVGGTTATSVGPGSSLLLGTSGSPVPSVSNALSPNEPLLTVTESSSPTQTSSTPTSSAALSPTHSSISTGAVLGISAGVFAVAVAAMFAVYTLFKKRTYTQARRPLTRGSPPTSRAMGGSRGSNGDNKWERLEGGDKPLAGEVNSTAPPKTPEIGKFELFEKDPSLRSVSDEKANNTFDPAAMPNFVQYPNLVEDLSTAPPSRPFATGVEGSPVVSWGGETVADSFLSFRTSDSMSPSAVMARQTPRTTDSAQHRWESAEVLIMDEPVTERPSVYSEITQNPFRDDDNSRASLDGNEADTRASSSNPFFNASQHNPFSDQSSRSRSRKSSVSTVKRSRSNSVASRGTVRAGAGGDALLSLIAALDTKHVLPEDQSNRVSMQTTTTSIYTVEGGAAPPTPKAF</sequence>
<feature type="compositionally biased region" description="Low complexity" evidence="1">
    <location>
        <begin position="353"/>
        <end position="366"/>
    </location>
</feature>
<reference evidence="3" key="1">
    <citation type="submission" date="2022-01" db="EMBL/GenBank/DDBJ databases">
        <title>Comparative genomics reveals a dynamic genome evolution in the ectomycorrhizal milk-cap (Lactarius) mushrooms.</title>
        <authorList>
            <consortium name="DOE Joint Genome Institute"/>
            <person name="Lebreton A."/>
            <person name="Tang N."/>
            <person name="Kuo A."/>
            <person name="LaButti K."/>
            <person name="Drula E."/>
            <person name="Barry K."/>
            <person name="Clum A."/>
            <person name="Lipzen A."/>
            <person name="Mousain D."/>
            <person name="Ng V."/>
            <person name="Wang R."/>
            <person name="Wang X."/>
            <person name="Dai Y."/>
            <person name="Henrissat B."/>
            <person name="Grigoriev I.V."/>
            <person name="Guerin-Laguette A."/>
            <person name="Yu F."/>
            <person name="Martin F.M."/>
        </authorList>
    </citation>
    <scope>NUCLEOTIDE SEQUENCE</scope>
    <source>
        <strain evidence="3">QP</strain>
    </source>
</reference>
<organism evidence="3 4">
    <name type="scientific">Lactarius akahatsu</name>
    <dbReference type="NCBI Taxonomy" id="416441"/>
    <lineage>
        <taxon>Eukaryota</taxon>
        <taxon>Fungi</taxon>
        <taxon>Dikarya</taxon>
        <taxon>Basidiomycota</taxon>
        <taxon>Agaricomycotina</taxon>
        <taxon>Agaricomycetes</taxon>
        <taxon>Russulales</taxon>
        <taxon>Russulaceae</taxon>
        <taxon>Lactarius</taxon>
    </lineage>
</organism>
<keyword evidence="2" id="KW-1133">Transmembrane helix</keyword>
<evidence type="ECO:0000256" key="2">
    <source>
        <dbReference type="SAM" id="Phobius"/>
    </source>
</evidence>
<evidence type="ECO:0000313" key="4">
    <source>
        <dbReference type="Proteomes" id="UP001201163"/>
    </source>
</evidence>
<feature type="region of interest" description="Disordered" evidence="1">
    <location>
        <begin position="300"/>
        <end position="371"/>
    </location>
</feature>
<feature type="region of interest" description="Disordered" evidence="1">
    <location>
        <begin position="127"/>
        <end position="177"/>
    </location>
</feature>
<keyword evidence="4" id="KW-1185">Reference proteome</keyword>